<gene>
    <name evidence="2" type="ORF">VMCG_03405</name>
</gene>
<organism evidence="2 3">
    <name type="scientific">Cytospora schulzeri</name>
    <dbReference type="NCBI Taxonomy" id="448051"/>
    <lineage>
        <taxon>Eukaryota</taxon>
        <taxon>Fungi</taxon>
        <taxon>Dikarya</taxon>
        <taxon>Ascomycota</taxon>
        <taxon>Pezizomycotina</taxon>
        <taxon>Sordariomycetes</taxon>
        <taxon>Sordariomycetidae</taxon>
        <taxon>Diaporthales</taxon>
        <taxon>Cytosporaceae</taxon>
        <taxon>Cytospora</taxon>
    </lineage>
</organism>
<comment type="caution">
    <text evidence="2">The sequence shown here is derived from an EMBL/GenBank/DDBJ whole genome shotgun (WGS) entry which is preliminary data.</text>
</comment>
<feature type="compositionally biased region" description="Basic and acidic residues" evidence="1">
    <location>
        <begin position="280"/>
        <end position="303"/>
    </location>
</feature>
<proteinExistence type="predicted"/>
<feature type="region of interest" description="Disordered" evidence="1">
    <location>
        <begin position="270"/>
        <end position="319"/>
    </location>
</feature>
<name>A0A423WWS5_9PEZI</name>
<dbReference type="EMBL" id="LKEA01000007">
    <property type="protein sequence ID" value="ROW07946.1"/>
    <property type="molecule type" value="Genomic_DNA"/>
</dbReference>
<dbReference type="AlphaFoldDB" id="A0A423WWS5"/>
<protein>
    <submittedName>
        <fullName evidence="2">Uncharacterized protein</fullName>
    </submittedName>
</protein>
<keyword evidence="3" id="KW-1185">Reference proteome</keyword>
<evidence type="ECO:0000313" key="3">
    <source>
        <dbReference type="Proteomes" id="UP000283895"/>
    </source>
</evidence>
<sequence length="319" mass="35970">MGSGWHYYIDTKIEALGAALPVFRPILLAQDLRIYASEKALDMLLEDRSDINRPMIPALYYQFYAEVEALNFIAAMYPFPNKTQGETSHILLTHQKVTPEMARYMTERNEAGMAYAAVITLIKMSRYRDMLVLCEHDPRTLNTPEILHSSMTATGGKATPEMCKEAEQDFHTWVAAVDSRQPDFWKRLLNMTFDMIRTRRRVSDGIRAAVKEAENSADTPAAPRIDAVTWALPAWWAASAPFGSGEAADYMVATLVAHFKHEGSDFDCPKEVWYQEEESQDGKSPDEKSPDEKNQDEKSQDDKEVVEDSTMGSPVPGSD</sequence>
<dbReference type="Proteomes" id="UP000283895">
    <property type="component" value="Unassembled WGS sequence"/>
</dbReference>
<accession>A0A423WWS5</accession>
<dbReference type="OrthoDB" id="5241457at2759"/>
<reference evidence="2 3" key="1">
    <citation type="submission" date="2015-09" db="EMBL/GenBank/DDBJ databases">
        <title>Host preference determinants of Valsa canker pathogens revealed by comparative genomics.</title>
        <authorList>
            <person name="Yin Z."/>
            <person name="Huang L."/>
        </authorList>
    </citation>
    <scope>NUCLEOTIDE SEQUENCE [LARGE SCALE GENOMIC DNA]</scope>
    <source>
        <strain evidence="2 3">03-1</strain>
    </source>
</reference>
<evidence type="ECO:0000313" key="2">
    <source>
        <dbReference type="EMBL" id="ROW07946.1"/>
    </source>
</evidence>
<evidence type="ECO:0000256" key="1">
    <source>
        <dbReference type="SAM" id="MobiDB-lite"/>
    </source>
</evidence>